<organism evidence="1 2">
    <name type="scientific">Simiduia aestuariiviva</name>
    <dbReference type="NCBI Taxonomy" id="1510459"/>
    <lineage>
        <taxon>Bacteria</taxon>
        <taxon>Pseudomonadati</taxon>
        <taxon>Pseudomonadota</taxon>
        <taxon>Gammaproteobacteria</taxon>
        <taxon>Cellvibrionales</taxon>
        <taxon>Cellvibrionaceae</taxon>
        <taxon>Simiduia</taxon>
    </lineage>
</organism>
<accession>A0A839UKR8</accession>
<dbReference type="AlphaFoldDB" id="A0A839UKR8"/>
<gene>
    <name evidence="1" type="ORF">FHS30_001908</name>
</gene>
<dbReference type="EMBL" id="JACHXZ010000002">
    <property type="protein sequence ID" value="MBB3168724.1"/>
    <property type="molecule type" value="Genomic_DNA"/>
</dbReference>
<dbReference type="RefSeq" id="WP_183910179.1">
    <property type="nucleotide sequence ID" value="NZ_JACHXZ010000002.1"/>
</dbReference>
<proteinExistence type="predicted"/>
<dbReference type="Proteomes" id="UP000559987">
    <property type="component" value="Unassembled WGS sequence"/>
</dbReference>
<evidence type="ECO:0000313" key="1">
    <source>
        <dbReference type="EMBL" id="MBB3168724.1"/>
    </source>
</evidence>
<name>A0A839UKR8_9GAMM</name>
<protein>
    <submittedName>
        <fullName evidence="1">Uncharacterized protein</fullName>
    </submittedName>
</protein>
<evidence type="ECO:0000313" key="2">
    <source>
        <dbReference type="Proteomes" id="UP000559987"/>
    </source>
</evidence>
<reference evidence="1 2" key="1">
    <citation type="submission" date="2020-08" db="EMBL/GenBank/DDBJ databases">
        <title>Genomic Encyclopedia of Type Strains, Phase III (KMG-III): the genomes of soil and plant-associated and newly described type strains.</title>
        <authorList>
            <person name="Whitman W."/>
        </authorList>
    </citation>
    <scope>NUCLEOTIDE SEQUENCE [LARGE SCALE GENOMIC DNA]</scope>
    <source>
        <strain evidence="1 2">CECT 8571</strain>
    </source>
</reference>
<keyword evidence="2" id="KW-1185">Reference proteome</keyword>
<sequence length="132" mass="15022">MVKSLIKAVVTSRLITLTTTISGPAQSSGFDSMTVGESMNRCLSSYNWSNWNIWRFDIYAVAQEKVIIGNSENHFRFSSEHPGYEHIVNGKVFSINNEIEKISQLNAHCSSNCPNNIVKRLSWFKRKCKAFE</sequence>
<comment type="caution">
    <text evidence="1">The sequence shown here is derived from an EMBL/GenBank/DDBJ whole genome shotgun (WGS) entry which is preliminary data.</text>
</comment>